<dbReference type="GO" id="GO:0005667">
    <property type="term" value="C:transcription regulator complex"/>
    <property type="evidence" value="ECO:0007669"/>
    <property type="project" value="TreeGrafter"/>
</dbReference>
<evidence type="ECO:0000256" key="10">
    <source>
        <dbReference type="PROSITE-ProRule" id="PRU00042"/>
    </source>
</evidence>
<evidence type="ECO:0000256" key="4">
    <source>
        <dbReference type="ARBA" id="ARBA00022771"/>
    </source>
</evidence>
<dbReference type="GO" id="GO:0000785">
    <property type="term" value="C:chromatin"/>
    <property type="evidence" value="ECO:0007669"/>
    <property type="project" value="TreeGrafter"/>
</dbReference>
<dbReference type="FunFam" id="3.30.160.60:FF:000912">
    <property type="entry name" value="Zinc finger protein 660"/>
    <property type="match status" value="2"/>
</dbReference>
<dbReference type="PANTHER" id="PTHR14003:SF23">
    <property type="entry name" value="ZINC FINGER PROTEIN 143"/>
    <property type="match status" value="1"/>
</dbReference>
<keyword evidence="15" id="KW-1185">Reference proteome</keyword>
<feature type="domain" description="C2H2-type" evidence="13">
    <location>
        <begin position="254"/>
        <end position="281"/>
    </location>
</feature>
<keyword evidence="8" id="KW-0804">Transcription</keyword>
<dbReference type="GeneTree" id="ENSGT01150000286959"/>
<dbReference type="PANTHER" id="PTHR14003">
    <property type="entry name" value="TRANSCRIPTIONAL REPRESSOR PROTEIN YY"/>
    <property type="match status" value="1"/>
</dbReference>
<dbReference type="Proteomes" id="UP000472263">
    <property type="component" value="Chromosome 5"/>
</dbReference>
<dbReference type="InterPro" id="IPR013087">
    <property type="entry name" value="Znf_C2H2_type"/>
</dbReference>
<evidence type="ECO:0000256" key="9">
    <source>
        <dbReference type="ARBA" id="ARBA00023242"/>
    </source>
</evidence>
<keyword evidence="6" id="KW-0805">Transcription regulation</keyword>
<feature type="compositionally biased region" description="Acidic residues" evidence="11">
    <location>
        <begin position="117"/>
        <end position="131"/>
    </location>
</feature>
<accession>A0A667Y1Z9</accession>
<comment type="subcellular location">
    <subcellularLocation>
        <location evidence="1">Nucleus</location>
    </subcellularLocation>
</comment>
<sequence>MLTGSGQLPSIIVCLCVCVSVFFPVVCKEEVPPEQLQRTPSLEFEPQNIKEEQEELCTNQQGEQLQDITKLLFTAVPVKSEDDEEEAQWSRDARRSTGQMEAEDGGEERARNPEPSSEAETEDSDDWDETSEVQSGSNPLSDVPLSHDSPDVGEKPASCSKTKNTGKSVLPCSLCGTGFTRKGALTKHMRVHTGEKPFVCSVCGQRFTEKGNLTKHMRIHTGEKPFVCSLCGKGFTQKGNLTKHMRIHTGEKPFVCSLCGKGFTQKGNLKKHMRIHTGEKPFVCSVCGKGFTVKGILNRHMEIHIGENLVSVRAAAGDASVNAVRDAAHPNTCCISCVNTERIRVPAKCLL</sequence>
<dbReference type="FunFam" id="3.30.160.60:FF:000145">
    <property type="entry name" value="Zinc finger protein 574"/>
    <property type="match status" value="1"/>
</dbReference>
<evidence type="ECO:0000256" key="5">
    <source>
        <dbReference type="ARBA" id="ARBA00022833"/>
    </source>
</evidence>
<feature type="region of interest" description="Disordered" evidence="11">
    <location>
        <begin position="79"/>
        <end position="165"/>
    </location>
</feature>
<dbReference type="Pfam" id="PF00096">
    <property type="entry name" value="zf-C2H2"/>
    <property type="match status" value="5"/>
</dbReference>
<evidence type="ECO:0000313" key="15">
    <source>
        <dbReference type="Proteomes" id="UP000472263"/>
    </source>
</evidence>
<keyword evidence="9" id="KW-0539">Nucleus</keyword>
<feature type="domain" description="C2H2-type" evidence="13">
    <location>
        <begin position="226"/>
        <end position="253"/>
    </location>
</feature>
<dbReference type="PROSITE" id="PS50157">
    <property type="entry name" value="ZINC_FINGER_C2H2_2"/>
    <property type="match status" value="5"/>
</dbReference>
<dbReference type="Gene3D" id="3.30.160.60">
    <property type="entry name" value="Classic Zinc Finger"/>
    <property type="match status" value="5"/>
</dbReference>
<keyword evidence="5" id="KW-0862">Zinc</keyword>
<evidence type="ECO:0000256" key="8">
    <source>
        <dbReference type="ARBA" id="ARBA00023163"/>
    </source>
</evidence>
<dbReference type="InterPro" id="IPR036236">
    <property type="entry name" value="Znf_C2H2_sf"/>
</dbReference>
<name>A0A667Y1Z9_9TELE</name>
<evidence type="ECO:0000256" key="1">
    <source>
        <dbReference type="ARBA" id="ARBA00004123"/>
    </source>
</evidence>
<keyword evidence="2" id="KW-0479">Metal-binding</keyword>
<evidence type="ECO:0000256" key="7">
    <source>
        <dbReference type="ARBA" id="ARBA00023125"/>
    </source>
</evidence>
<keyword evidence="7" id="KW-0238">DNA-binding</keyword>
<dbReference type="PROSITE" id="PS00028">
    <property type="entry name" value="ZINC_FINGER_C2H2_1"/>
    <property type="match status" value="5"/>
</dbReference>
<feature type="signal peptide" evidence="12">
    <location>
        <begin position="1"/>
        <end position="27"/>
    </location>
</feature>
<feature type="domain" description="C2H2-type" evidence="13">
    <location>
        <begin position="170"/>
        <end position="197"/>
    </location>
</feature>
<proteinExistence type="predicted"/>
<reference evidence="14" key="3">
    <citation type="submission" date="2025-09" db="UniProtKB">
        <authorList>
            <consortium name="Ensembl"/>
        </authorList>
    </citation>
    <scope>IDENTIFICATION</scope>
</reference>
<organism evidence="14 15">
    <name type="scientific">Myripristis murdjan</name>
    <name type="common">pinecone soldierfish</name>
    <dbReference type="NCBI Taxonomy" id="586833"/>
    <lineage>
        <taxon>Eukaryota</taxon>
        <taxon>Metazoa</taxon>
        <taxon>Chordata</taxon>
        <taxon>Craniata</taxon>
        <taxon>Vertebrata</taxon>
        <taxon>Euteleostomi</taxon>
        <taxon>Actinopterygii</taxon>
        <taxon>Neopterygii</taxon>
        <taxon>Teleostei</taxon>
        <taxon>Neoteleostei</taxon>
        <taxon>Acanthomorphata</taxon>
        <taxon>Holocentriformes</taxon>
        <taxon>Holocentridae</taxon>
        <taxon>Myripristis</taxon>
    </lineage>
</organism>
<dbReference type="FunFam" id="3.30.160.60:FF:002716">
    <property type="entry name" value="Zinc finger protein 212"/>
    <property type="match status" value="2"/>
</dbReference>
<protein>
    <recommendedName>
        <fullName evidence="13">C2H2-type domain-containing protein</fullName>
    </recommendedName>
</protein>
<keyword evidence="12" id="KW-0732">Signal</keyword>
<feature type="domain" description="C2H2-type" evidence="13">
    <location>
        <begin position="198"/>
        <end position="225"/>
    </location>
</feature>
<feature type="chain" id="PRO_5025327471" description="C2H2-type domain-containing protein" evidence="12">
    <location>
        <begin position="28"/>
        <end position="351"/>
    </location>
</feature>
<keyword evidence="3" id="KW-0677">Repeat</keyword>
<evidence type="ECO:0000313" key="14">
    <source>
        <dbReference type="Ensembl" id="ENSMMDP00005018254.1"/>
    </source>
</evidence>
<evidence type="ECO:0000256" key="2">
    <source>
        <dbReference type="ARBA" id="ARBA00022723"/>
    </source>
</evidence>
<reference evidence="14" key="2">
    <citation type="submission" date="2025-08" db="UniProtKB">
        <authorList>
            <consortium name="Ensembl"/>
        </authorList>
    </citation>
    <scope>IDENTIFICATION</scope>
</reference>
<reference evidence="14" key="1">
    <citation type="submission" date="2019-06" db="EMBL/GenBank/DDBJ databases">
        <authorList>
            <consortium name="Wellcome Sanger Institute Data Sharing"/>
        </authorList>
    </citation>
    <scope>NUCLEOTIDE SEQUENCE [LARGE SCALE GENOMIC DNA]</scope>
</reference>
<dbReference type="GO" id="GO:0000981">
    <property type="term" value="F:DNA-binding transcription factor activity, RNA polymerase II-specific"/>
    <property type="evidence" value="ECO:0007669"/>
    <property type="project" value="TreeGrafter"/>
</dbReference>
<dbReference type="InParanoid" id="A0A667Y1Z9"/>
<dbReference type="GO" id="GO:0031519">
    <property type="term" value="C:PcG protein complex"/>
    <property type="evidence" value="ECO:0007669"/>
    <property type="project" value="TreeGrafter"/>
</dbReference>
<evidence type="ECO:0000256" key="11">
    <source>
        <dbReference type="SAM" id="MobiDB-lite"/>
    </source>
</evidence>
<dbReference type="Ensembl" id="ENSMMDT00005018701.1">
    <property type="protein sequence ID" value="ENSMMDP00005018254.1"/>
    <property type="gene ID" value="ENSMMDG00005009119.1"/>
</dbReference>
<evidence type="ECO:0000259" key="13">
    <source>
        <dbReference type="PROSITE" id="PS50157"/>
    </source>
</evidence>
<evidence type="ECO:0000256" key="12">
    <source>
        <dbReference type="SAM" id="SignalP"/>
    </source>
</evidence>
<dbReference type="SMART" id="SM00355">
    <property type="entry name" value="ZnF_C2H2"/>
    <property type="match status" value="5"/>
</dbReference>
<dbReference type="SUPFAM" id="SSF57667">
    <property type="entry name" value="beta-beta-alpha zinc fingers"/>
    <property type="match status" value="3"/>
</dbReference>
<dbReference type="AlphaFoldDB" id="A0A667Y1Z9"/>
<dbReference type="GO" id="GO:0008270">
    <property type="term" value="F:zinc ion binding"/>
    <property type="evidence" value="ECO:0007669"/>
    <property type="project" value="UniProtKB-KW"/>
</dbReference>
<dbReference type="GO" id="GO:0000978">
    <property type="term" value="F:RNA polymerase II cis-regulatory region sequence-specific DNA binding"/>
    <property type="evidence" value="ECO:0007669"/>
    <property type="project" value="TreeGrafter"/>
</dbReference>
<evidence type="ECO:0000256" key="3">
    <source>
        <dbReference type="ARBA" id="ARBA00022737"/>
    </source>
</evidence>
<feature type="domain" description="C2H2-type" evidence="13">
    <location>
        <begin position="282"/>
        <end position="309"/>
    </location>
</feature>
<evidence type="ECO:0000256" key="6">
    <source>
        <dbReference type="ARBA" id="ARBA00023015"/>
    </source>
</evidence>
<keyword evidence="4 10" id="KW-0863">Zinc-finger</keyword>